<sequence>MQNFDNQQQQQQQNILRGCSTKFGNDFEPDGVDVDSGKSKKQPLLFSLFDMRQFKQQQQQQQQQQQKHQPKNAKRQSEYNEIDDAVSKFLELSKLSQRTSSVRKHQMEHNTEQQPLLMSQQQQQQQCSSKQQKQPQHSNISEQKHPNRKENELLPKRPTIDNQKQPQRPQQQQVQHHQQPNKSKDMLPPSVMLSFDGEEGIDVYKNRLRLMNNLYQQDREFFQAPPNRTVVHDIPKYGATRDTNFTRAQPPPPPSASSSLSSSTTTSATTTTSKYNNNLNNDNNYKLFFDDDIDSLQQQQKKTSPLLRLNQQLQKSRNFRSSSPDSHRDYVSCSLLANWKKDKKFFSSMATTETAATSTTTTLLSMNTITSSPQIKLTQLITADAKQRSSSADSVKKLVAKLAQLRPGRKFWNTSTSSNKKSVNNNNDNGKSSNLNKENDSSSNRYSDTSNSADPVAASSVNNPKATSSLSSLSKDQKPNHHLLLQNKHHPHHHHHHHYHHHNHQHDQLLLHHNHHQLLQQVKLATLPTTTNQLKRYMESQKDQTGKEDDDYDLINNSLKTLNNNVTQSSLTLNNMTPWELPPNYVDMIFSKELDKSPKKVVTVAVAADQTKVEFPDSAINKVGHGFSMPPTPTVATKPTK</sequence>
<name>T1FRQ8_HELRO</name>
<dbReference type="Proteomes" id="UP000015101">
    <property type="component" value="Unassembled WGS sequence"/>
</dbReference>
<reference evidence="2 4" key="2">
    <citation type="journal article" date="2013" name="Nature">
        <title>Insights into bilaterian evolution from three spiralian genomes.</title>
        <authorList>
            <person name="Simakov O."/>
            <person name="Marletaz F."/>
            <person name="Cho S.J."/>
            <person name="Edsinger-Gonzales E."/>
            <person name="Havlak P."/>
            <person name="Hellsten U."/>
            <person name="Kuo D.H."/>
            <person name="Larsson T."/>
            <person name="Lv J."/>
            <person name="Arendt D."/>
            <person name="Savage R."/>
            <person name="Osoegawa K."/>
            <person name="de Jong P."/>
            <person name="Grimwood J."/>
            <person name="Chapman J.A."/>
            <person name="Shapiro H."/>
            <person name="Aerts A."/>
            <person name="Otillar R.P."/>
            <person name="Terry A.Y."/>
            <person name="Boore J.L."/>
            <person name="Grigoriev I.V."/>
            <person name="Lindberg D.R."/>
            <person name="Seaver E.C."/>
            <person name="Weisblat D.A."/>
            <person name="Putnam N.H."/>
            <person name="Rokhsar D.S."/>
        </authorList>
    </citation>
    <scope>NUCLEOTIDE SEQUENCE</scope>
</reference>
<feature type="compositionally biased region" description="Low complexity" evidence="1">
    <location>
        <begin position="56"/>
        <end position="66"/>
    </location>
</feature>
<dbReference type="KEGG" id="hro:HELRODRAFT_190151"/>
<feature type="region of interest" description="Disordered" evidence="1">
    <location>
        <begin position="299"/>
        <end position="328"/>
    </location>
</feature>
<feature type="compositionally biased region" description="Basic and acidic residues" evidence="1">
    <location>
        <begin position="142"/>
        <end position="159"/>
    </location>
</feature>
<evidence type="ECO:0000256" key="1">
    <source>
        <dbReference type="SAM" id="MobiDB-lite"/>
    </source>
</evidence>
<feature type="compositionally biased region" description="Polar residues" evidence="1">
    <location>
        <begin position="459"/>
        <end position="474"/>
    </location>
</feature>
<dbReference type="EnsemblMetazoa" id="HelroT190151">
    <property type="protein sequence ID" value="HelroP190151"/>
    <property type="gene ID" value="HelroG190151"/>
</dbReference>
<evidence type="ECO:0000313" key="2">
    <source>
        <dbReference type="EMBL" id="ESO10736.1"/>
    </source>
</evidence>
<gene>
    <name evidence="3" type="primary">20211505</name>
    <name evidence="2" type="ORF">HELRODRAFT_190151</name>
</gene>
<proteinExistence type="predicted"/>
<dbReference type="EMBL" id="AMQM01002737">
    <property type="status" value="NOT_ANNOTATED_CDS"/>
    <property type="molecule type" value="Genomic_DNA"/>
</dbReference>
<feature type="compositionally biased region" description="Low complexity" evidence="1">
    <location>
        <begin position="413"/>
        <end position="452"/>
    </location>
</feature>
<feature type="region of interest" description="Disordered" evidence="1">
    <location>
        <begin position="241"/>
        <end position="278"/>
    </location>
</feature>
<reference evidence="3" key="3">
    <citation type="submission" date="2015-06" db="UniProtKB">
        <authorList>
            <consortium name="EnsemblMetazoa"/>
        </authorList>
    </citation>
    <scope>IDENTIFICATION</scope>
</reference>
<dbReference type="STRING" id="6412.T1FRQ8"/>
<feature type="compositionally biased region" description="Low complexity" evidence="1">
    <location>
        <begin position="163"/>
        <end position="180"/>
    </location>
</feature>
<feature type="compositionally biased region" description="Low complexity" evidence="1">
    <location>
        <begin position="113"/>
        <end position="136"/>
    </location>
</feature>
<feature type="region of interest" description="Disordered" evidence="1">
    <location>
        <begin position="1"/>
        <end position="82"/>
    </location>
</feature>
<dbReference type="GeneID" id="20211505"/>
<evidence type="ECO:0000313" key="4">
    <source>
        <dbReference type="Proteomes" id="UP000015101"/>
    </source>
</evidence>
<organism evidence="3 4">
    <name type="scientific">Helobdella robusta</name>
    <name type="common">Californian leech</name>
    <dbReference type="NCBI Taxonomy" id="6412"/>
    <lineage>
        <taxon>Eukaryota</taxon>
        <taxon>Metazoa</taxon>
        <taxon>Spiralia</taxon>
        <taxon>Lophotrochozoa</taxon>
        <taxon>Annelida</taxon>
        <taxon>Clitellata</taxon>
        <taxon>Hirudinea</taxon>
        <taxon>Rhynchobdellida</taxon>
        <taxon>Glossiphoniidae</taxon>
        <taxon>Helobdella</taxon>
    </lineage>
</organism>
<accession>T1FRQ8</accession>
<dbReference type="EMBL" id="KB095858">
    <property type="protein sequence ID" value="ESO10736.1"/>
    <property type="molecule type" value="Genomic_DNA"/>
</dbReference>
<protein>
    <submittedName>
        <fullName evidence="2 3">Uncharacterized protein</fullName>
    </submittedName>
</protein>
<dbReference type="AlphaFoldDB" id="T1FRQ8"/>
<keyword evidence="4" id="KW-1185">Reference proteome</keyword>
<feature type="compositionally biased region" description="Polar residues" evidence="1">
    <location>
        <begin position="299"/>
        <end position="324"/>
    </location>
</feature>
<dbReference type="InParanoid" id="T1FRQ8"/>
<dbReference type="HOGENOM" id="CLU_427164_0_0_1"/>
<feature type="compositionally biased region" description="Low complexity" evidence="1">
    <location>
        <begin position="256"/>
        <end position="278"/>
    </location>
</feature>
<evidence type="ECO:0000313" key="3">
    <source>
        <dbReference type="EnsemblMetazoa" id="HelroP190151"/>
    </source>
</evidence>
<feature type="region of interest" description="Disordered" evidence="1">
    <location>
        <begin position="410"/>
        <end position="476"/>
    </location>
</feature>
<reference evidence="4" key="1">
    <citation type="submission" date="2012-12" db="EMBL/GenBank/DDBJ databases">
        <authorList>
            <person name="Hellsten U."/>
            <person name="Grimwood J."/>
            <person name="Chapman J.A."/>
            <person name="Shapiro H."/>
            <person name="Aerts A."/>
            <person name="Otillar R.P."/>
            <person name="Terry A.Y."/>
            <person name="Boore J.L."/>
            <person name="Simakov O."/>
            <person name="Marletaz F."/>
            <person name="Cho S.-J."/>
            <person name="Edsinger-Gonzales E."/>
            <person name="Havlak P."/>
            <person name="Kuo D.-H."/>
            <person name="Larsson T."/>
            <person name="Lv J."/>
            <person name="Arendt D."/>
            <person name="Savage R."/>
            <person name="Osoegawa K."/>
            <person name="de Jong P."/>
            <person name="Lindberg D.R."/>
            <person name="Seaver E.C."/>
            <person name="Weisblat D.A."/>
            <person name="Putnam N.H."/>
            <person name="Grigoriev I.V."/>
            <person name="Rokhsar D.S."/>
        </authorList>
    </citation>
    <scope>NUCLEOTIDE SEQUENCE</scope>
</reference>
<dbReference type="RefSeq" id="XP_009011005.1">
    <property type="nucleotide sequence ID" value="XM_009012757.1"/>
</dbReference>
<feature type="region of interest" description="Disordered" evidence="1">
    <location>
        <begin position="97"/>
        <end position="193"/>
    </location>
</feature>
<dbReference type="CTD" id="20211505"/>